<name>A0A2T5J8P8_9SPHI</name>
<dbReference type="AlphaFoldDB" id="A0A2T5J8P8"/>
<evidence type="ECO:0000259" key="2">
    <source>
        <dbReference type="Pfam" id="PF00156"/>
    </source>
</evidence>
<keyword evidence="4" id="KW-1185">Reference proteome</keyword>
<comment type="similarity">
    <text evidence="1">Belongs to the ComF/GntX family.</text>
</comment>
<feature type="domain" description="Phosphoribosyltransferase" evidence="2">
    <location>
        <begin position="153"/>
        <end position="217"/>
    </location>
</feature>
<evidence type="ECO:0000313" key="4">
    <source>
        <dbReference type="Proteomes" id="UP000244168"/>
    </source>
</evidence>
<dbReference type="SUPFAM" id="SSF53271">
    <property type="entry name" value="PRTase-like"/>
    <property type="match status" value="1"/>
</dbReference>
<dbReference type="PANTHER" id="PTHR47505:SF1">
    <property type="entry name" value="DNA UTILIZATION PROTEIN YHGH"/>
    <property type="match status" value="1"/>
</dbReference>
<evidence type="ECO:0000313" key="3">
    <source>
        <dbReference type="EMBL" id="PTQ95826.1"/>
    </source>
</evidence>
<dbReference type="RefSeq" id="WP_107829316.1">
    <property type="nucleotide sequence ID" value="NZ_CP160205.1"/>
</dbReference>
<dbReference type="InterPro" id="IPR000836">
    <property type="entry name" value="PRTase_dom"/>
</dbReference>
<organism evidence="3 4">
    <name type="scientific">Mucilaginibacter yixingensis</name>
    <dbReference type="NCBI Taxonomy" id="1295612"/>
    <lineage>
        <taxon>Bacteria</taxon>
        <taxon>Pseudomonadati</taxon>
        <taxon>Bacteroidota</taxon>
        <taxon>Sphingobacteriia</taxon>
        <taxon>Sphingobacteriales</taxon>
        <taxon>Sphingobacteriaceae</taxon>
        <taxon>Mucilaginibacter</taxon>
    </lineage>
</organism>
<sequence>MKTLRSYLADFVSLLFPDLCRACGTSLVTGEHLICTDCRYHLPYTNFHLQADNLVAKQFWGKLPVEAAYSMLYFTKGGKVQQLMHQLKYKNQPQVGNLLGSLASIQLQASATFGQIDLIIPVPLHKSRLRKRGYNQSTHFAEGLTEKLLARVVTDNLIRVKATKTQTKKSRAERAENMQSVFTIKNPDQLIDKNILLVDDIMTTGATLEACGAVLLQVPGVKLFIATIAYTE</sequence>
<dbReference type="OrthoDB" id="9779910at2"/>
<dbReference type="PANTHER" id="PTHR47505">
    <property type="entry name" value="DNA UTILIZATION PROTEIN YHGH"/>
    <property type="match status" value="1"/>
</dbReference>
<dbReference type="EMBL" id="QAOQ01000005">
    <property type="protein sequence ID" value="PTQ95826.1"/>
    <property type="molecule type" value="Genomic_DNA"/>
</dbReference>
<dbReference type="InterPro" id="IPR051910">
    <property type="entry name" value="ComF/GntX_DNA_util-trans"/>
</dbReference>
<protein>
    <submittedName>
        <fullName evidence="3">ComF family protein</fullName>
    </submittedName>
</protein>
<dbReference type="CDD" id="cd06223">
    <property type="entry name" value="PRTases_typeI"/>
    <property type="match status" value="1"/>
</dbReference>
<proteinExistence type="inferred from homology"/>
<dbReference type="Pfam" id="PF00156">
    <property type="entry name" value="Pribosyltran"/>
    <property type="match status" value="1"/>
</dbReference>
<dbReference type="Gene3D" id="3.40.50.2020">
    <property type="match status" value="1"/>
</dbReference>
<evidence type="ECO:0000256" key="1">
    <source>
        <dbReference type="ARBA" id="ARBA00008007"/>
    </source>
</evidence>
<dbReference type="Proteomes" id="UP000244168">
    <property type="component" value="Unassembled WGS sequence"/>
</dbReference>
<dbReference type="InterPro" id="IPR029057">
    <property type="entry name" value="PRTase-like"/>
</dbReference>
<gene>
    <name evidence="3" type="ORF">C8P68_105336</name>
</gene>
<accession>A0A2T5J8P8</accession>
<reference evidence="3 4" key="1">
    <citation type="submission" date="2018-04" db="EMBL/GenBank/DDBJ databases">
        <title>Genomic Encyclopedia of Archaeal and Bacterial Type Strains, Phase II (KMG-II): from individual species to whole genera.</title>
        <authorList>
            <person name="Goeker M."/>
        </authorList>
    </citation>
    <scope>NUCLEOTIDE SEQUENCE [LARGE SCALE GENOMIC DNA]</scope>
    <source>
        <strain evidence="3 4">DSM 26809</strain>
    </source>
</reference>
<comment type="caution">
    <text evidence="3">The sequence shown here is derived from an EMBL/GenBank/DDBJ whole genome shotgun (WGS) entry which is preliminary data.</text>
</comment>